<dbReference type="EMBL" id="AP012057">
    <property type="protein sequence ID" value="BAN04523.1"/>
    <property type="molecule type" value="Genomic_DNA"/>
</dbReference>
<name>A0A6C7EE07_ILUCY</name>
<dbReference type="KEGG" id="aym:YM304_42090"/>
<evidence type="ECO:0000313" key="1">
    <source>
        <dbReference type="EMBL" id="BAN04523.1"/>
    </source>
</evidence>
<evidence type="ECO:0008006" key="3">
    <source>
        <dbReference type="Google" id="ProtNLM"/>
    </source>
</evidence>
<dbReference type="OrthoDB" id="954305at2"/>
<gene>
    <name evidence="1" type="ORF">YM304_42090</name>
</gene>
<proteinExistence type="predicted"/>
<protein>
    <recommendedName>
        <fullName evidence="3">MmcQ/YjbR family DNA-binding protein</fullName>
    </recommendedName>
</protein>
<keyword evidence="2" id="KW-1185">Reference proteome</keyword>
<sequence length="132" mass="14115">MATLDDAIDLITVLPEVVEGTRYGRPTWFVDGTGFAWERPFSKADIKRFGDDPVPQGPILALAVDGLDDKAAALDAGNDGVFTISHFADYPAILIQLDVVDSGVLAEAIIDAWLACAPEPLAQGYLAQQRAD</sequence>
<dbReference type="Proteomes" id="UP000011863">
    <property type="component" value="Chromosome"/>
</dbReference>
<evidence type="ECO:0000313" key="2">
    <source>
        <dbReference type="Proteomes" id="UP000011863"/>
    </source>
</evidence>
<dbReference type="RefSeq" id="WP_015443770.1">
    <property type="nucleotide sequence ID" value="NC_020520.1"/>
</dbReference>
<accession>A0A6C7EE07</accession>
<dbReference type="AlphaFoldDB" id="A0A6C7EE07"/>
<organism evidence="1 2">
    <name type="scientific">Ilumatobacter coccineus (strain NBRC 103263 / KCTC 29153 / YM16-304)</name>
    <dbReference type="NCBI Taxonomy" id="1313172"/>
    <lineage>
        <taxon>Bacteria</taxon>
        <taxon>Bacillati</taxon>
        <taxon>Actinomycetota</taxon>
        <taxon>Acidimicrobiia</taxon>
        <taxon>Acidimicrobiales</taxon>
        <taxon>Ilumatobacteraceae</taxon>
        <taxon>Ilumatobacter</taxon>
    </lineage>
</organism>
<reference evidence="1 2" key="1">
    <citation type="journal article" date="2013" name="Int. J. Syst. Evol. Microbiol.">
        <title>Ilumatobacter nonamiense sp. nov. and Ilumatobacter coccineum sp. nov., isolated from seashore sand.</title>
        <authorList>
            <person name="Matsumoto A."/>
            <person name="Kasai H."/>
            <person name="Matsuo Y."/>
            <person name="Shizuri Y."/>
            <person name="Ichikawa N."/>
            <person name="Fujita N."/>
            <person name="Omura S."/>
            <person name="Takahashi Y."/>
        </authorList>
    </citation>
    <scope>NUCLEOTIDE SEQUENCE [LARGE SCALE GENOMIC DNA]</scope>
    <source>
        <strain evidence="2">NBRC 103263 / KCTC 29153 / YM16-304</strain>
    </source>
</reference>